<gene>
    <name evidence="1" type="primary">terL</name>
    <name evidence="1" type="ORF">ACFOW3_19740</name>
</gene>
<protein>
    <submittedName>
        <fullName evidence="1">Phage terminase large subunit</fullName>
    </submittedName>
</protein>
<dbReference type="Gene3D" id="3.40.50.300">
    <property type="entry name" value="P-loop containing nucleotide triphosphate hydrolases"/>
    <property type="match status" value="1"/>
</dbReference>
<dbReference type="Gene3D" id="3.30.420.240">
    <property type="match status" value="1"/>
</dbReference>
<dbReference type="InterPro" id="IPR006517">
    <property type="entry name" value="Phage_terminase_lsu-like_C"/>
</dbReference>
<sequence>MAKINKEFLDGLAALADGLRRQIDANLDGWDVTPEAIAERRRKVFDPVSGFEYWDRNYFPHYGKAEPSALHLYLYKRLPEVINSPTGQRDALAAPRGEAKSTKISMSFVAWCVVTEQLWYPIIVMDAFEQAAEMLEAIKAELEANPRIGGDFPEVYGQGKVWRAGVIVTRNGRKIEAFGSAKKIRGRRHGAHRPDLAIMDDIENDENVATPAQRDKLQKFVTASVLNLGPPDDSMHAILVGTVLHYDSVLARFLKNPLWNRKVFKAIIQWPDRMDLWEQFEGLLLGAETPQEGEAAAMAMYREQQAEMEKGAVVSWPALRPIHKLMIRRAREGHGAFDSEQQNDPVAGEDAPFAHSIQFWVNRLAEWMFYGAADPSLGRHGNGRDPSALGIGGYQRTTGILDVVEAKIKKRTPDRIISDIIDFQREYCCIVWGVESVQFQEFLRTELVKRSAQLGVPVPARGLLPIADKVLRIESLQPHMHNGLIRLHRSQTTLVDQFRHFPKADHDDGPDMVVMLWMLAVTGGVAAAAQGGNTSQAQAARERYGHTAQRMFRRG</sequence>
<dbReference type="EMBL" id="JBHSAJ010000059">
    <property type="protein sequence ID" value="MFC3936860.1"/>
    <property type="molecule type" value="Genomic_DNA"/>
</dbReference>
<accession>A0ABV8DEQ6</accession>
<dbReference type="Proteomes" id="UP001595693">
    <property type="component" value="Unassembled WGS sequence"/>
</dbReference>
<evidence type="ECO:0000313" key="1">
    <source>
        <dbReference type="EMBL" id="MFC3936860.1"/>
    </source>
</evidence>
<comment type="caution">
    <text evidence="1">The sequence shown here is derived from an EMBL/GenBank/DDBJ whole genome shotgun (WGS) entry which is preliminary data.</text>
</comment>
<dbReference type="NCBIfam" id="TIGR01630">
    <property type="entry name" value="psiM2_ORF9"/>
    <property type="match status" value="1"/>
</dbReference>
<organism evidence="1 2">
    <name type="scientific">Acidovorax facilis</name>
    <dbReference type="NCBI Taxonomy" id="12917"/>
    <lineage>
        <taxon>Bacteria</taxon>
        <taxon>Pseudomonadati</taxon>
        <taxon>Pseudomonadota</taxon>
        <taxon>Betaproteobacteria</taxon>
        <taxon>Burkholderiales</taxon>
        <taxon>Comamonadaceae</taxon>
        <taxon>Acidovorax</taxon>
    </lineage>
</organism>
<reference evidence="2" key="1">
    <citation type="journal article" date="2019" name="Int. J. Syst. Evol. Microbiol.">
        <title>The Global Catalogue of Microorganisms (GCM) 10K type strain sequencing project: providing services to taxonomists for standard genome sequencing and annotation.</title>
        <authorList>
            <consortium name="The Broad Institute Genomics Platform"/>
            <consortium name="The Broad Institute Genome Sequencing Center for Infectious Disease"/>
            <person name="Wu L."/>
            <person name="Ma J."/>
        </authorList>
    </citation>
    <scope>NUCLEOTIDE SEQUENCE [LARGE SCALE GENOMIC DNA]</scope>
    <source>
        <strain evidence="2">CCUG 2113</strain>
    </source>
</reference>
<proteinExistence type="predicted"/>
<dbReference type="InterPro" id="IPR027417">
    <property type="entry name" value="P-loop_NTPase"/>
</dbReference>
<keyword evidence="2" id="KW-1185">Reference proteome</keyword>
<name>A0ABV8DEQ6_9BURK</name>
<dbReference type="RefSeq" id="WP_055401009.1">
    <property type="nucleotide sequence ID" value="NZ_JAMXAX010000045.1"/>
</dbReference>
<evidence type="ECO:0000313" key="2">
    <source>
        <dbReference type="Proteomes" id="UP001595693"/>
    </source>
</evidence>